<feature type="transmembrane region" description="Helical" evidence="1">
    <location>
        <begin position="162"/>
        <end position="185"/>
    </location>
</feature>
<keyword evidence="1" id="KW-0472">Membrane</keyword>
<name>A0A6C0DH91_9ZZZZ</name>
<accession>A0A6C0DH91</accession>
<feature type="transmembrane region" description="Helical" evidence="1">
    <location>
        <begin position="205"/>
        <end position="228"/>
    </location>
</feature>
<dbReference type="AlphaFoldDB" id="A0A6C0DH91"/>
<keyword evidence="1" id="KW-0812">Transmembrane</keyword>
<dbReference type="EMBL" id="MN739613">
    <property type="protein sequence ID" value="QHT15762.1"/>
    <property type="molecule type" value="Genomic_DNA"/>
</dbReference>
<evidence type="ECO:0000256" key="1">
    <source>
        <dbReference type="SAM" id="Phobius"/>
    </source>
</evidence>
<reference evidence="2" key="1">
    <citation type="journal article" date="2020" name="Nature">
        <title>Giant virus diversity and host interactions through global metagenomics.</title>
        <authorList>
            <person name="Schulz F."/>
            <person name="Roux S."/>
            <person name="Paez-Espino D."/>
            <person name="Jungbluth S."/>
            <person name="Walsh D.A."/>
            <person name="Denef V.J."/>
            <person name="McMahon K.D."/>
            <person name="Konstantinidis K.T."/>
            <person name="Eloe-Fadrosh E.A."/>
            <person name="Kyrpides N.C."/>
            <person name="Woyke T."/>
        </authorList>
    </citation>
    <scope>NUCLEOTIDE SEQUENCE</scope>
    <source>
        <strain evidence="2">GVMAG-M-3300023174-176</strain>
    </source>
</reference>
<sequence length="229" mass="25946">MSSSSTKSWPVLKADYQKQFEPIADYINNGLGKDIDTLRDSLSQYVQHAGIATDPANDTIYNTIVSTSNRINQNKTALLTLNRDMASSIKDYSKSMDMDSLLLENGKLQAAIKALEPQVKEASEDEQAAMVRDEVLRTRDTNVTRHQLFLLGRPLRPSFIPFLWALSVLFIGVSVLLITQFFPIPVEQWPYVIAYIRQIFSDPKIWMSLFGSACIVIFFLVLKLIGFFK</sequence>
<proteinExistence type="predicted"/>
<protein>
    <submittedName>
        <fullName evidence="2">Uncharacterized protein</fullName>
    </submittedName>
</protein>
<evidence type="ECO:0000313" key="2">
    <source>
        <dbReference type="EMBL" id="QHT15762.1"/>
    </source>
</evidence>
<organism evidence="2">
    <name type="scientific">viral metagenome</name>
    <dbReference type="NCBI Taxonomy" id="1070528"/>
    <lineage>
        <taxon>unclassified sequences</taxon>
        <taxon>metagenomes</taxon>
        <taxon>organismal metagenomes</taxon>
    </lineage>
</organism>
<keyword evidence="1" id="KW-1133">Transmembrane helix</keyword>